<protein>
    <submittedName>
        <fullName evidence="1">7795_t:CDS:1</fullName>
    </submittedName>
</protein>
<reference evidence="1" key="1">
    <citation type="submission" date="2021-06" db="EMBL/GenBank/DDBJ databases">
        <authorList>
            <person name="Kallberg Y."/>
            <person name="Tangrot J."/>
            <person name="Rosling A."/>
        </authorList>
    </citation>
    <scope>NUCLEOTIDE SEQUENCE</scope>
    <source>
        <strain evidence="1">AU212A</strain>
    </source>
</reference>
<accession>A0ACA9PKN3</accession>
<name>A0ACA9PKN3_9GLOM</name>
<feature type="non-terminal residue" evidence="1">
    <location>
        <position position="1"/>
    </location>
</feature>
<dbReference type="Proteomes" id="UP000789860">
    <property type="component" value="Unassembled WGS sequence"/>
</dbReference>
<proteinExistence type="predicted"/>
<keyword evidence="2" id="KW-1185">Reference proteome</keyword>
<organism evidence="1 2">
    <name type="scientific">Scutellospora calospora</name>
    <dbReference type="NCBI Taxonomy" id="85575"/>
    <lineage>
        <taxon>Eukaryota</taxon>
        <taxon>Fungi</taxon>
        <taxon>Fungi incertae sedis</taxon>
        <taxon>Mucoromycota</taxon>
        <taxon>Glomeromycotina</taxon>
        <taxon>Glomeromycetes</taxon>
        <taxon>Diversisporales</taxon>
        <taxon>Gigasporaceae</taxon>
        <taxon>Scutellospora</taxon>
    </lineage>
</organism>
<feature type="non-terminal residue" evidence="1">
    <location>
        <position position="84"/>
    </location>
</feature>
<gene>
    <name evidence="1" type="ORF">SCALOS_LOCUS11022</name>
</gene>
<comment type="caution">
    <text evidence="1">The sequence shown here is derived from an EMBL/GenBank/DDBJ whole genome shotgun (WGS) entry which is preliminary data.</text>
</comment>
<evidence type="ECO:0000313" key="2">
    <source>
        <dbReference type="Proteomes" id="UP000789860"/>
    </source>
</evidence>
<dbReference type="EMBL" id="CAJVPM010044789">
    <property type="protein sequence ID" value="CAG8714888.1"/>
    <property type="molecule type" value="Genomic_DNA"/>
</dbReference>
<sequence>QGEKSTKYFFSRYKIRKAHSVLKDIKNPDAPTQSIENTLKYIRDKYAKIYEKKNINLDVAKKITNNLPQVSSTHNQSLLKRAHI</sequence>
<evidence type="ECO:0000313" key="1">
    <source>
        <dbReference type="EMBL" id="CAG8714888.1"/>
    </source>
</evidence>